<gene>
    <name evidence="2" type="ORF">EKN56_11100</name>
</gene>
<evidence type="ECO:0000256" key="1">
    <source>
        <dbReference type="SAM" id="SignalP"/>
    </source>
</evidence>
<sequence>MKKAVLALAIFMSLPALAEESSVVKDSIKSTVSGVIAAGKDALSGVKDGVDDGRQSGSSIDGAIIVTDKESLTKYVTVSVLSAEKVADQEYKLTLALRNNTDKIVRLSNLNESKSLILIDKDGFISSLKTPLTPDEFDITIPEKAGVKQRYVFGGVEDVPATLRLYGMDIAVPAPVTK</sequence>
<evidence type="ECO:0000313" key="2">
    <source>
        <dbReference type="EMBL" id="QBH96897.1"/>
    </source>
</evidence>
<evidence type="ECO:0008006" key="4">
    <source>
        <dbReference type="Google" id="ProtNLM"/>
    </source>
</evidence>
<reference evidence="2 3" key="1">
    <citation type="submission" date="2019-03" db="EMBL/GenBank/DDBJ databases">
        <title>Pragia sp. nov. isolated from the gut tract of Carduelis flavirostris.</title>
        <authorList>
            <person name="Ge Y."/>
        </authorList>
    </citation>
    <scope>NUCLEOTIDE SEQUENCE [LARGE SCALE GENOMIC DNA]</scope>
    <source>
        <strain evidence="2 3">CF-458</strain>
    </source>
</reference>
<feature type="signal peptide" evidence="1">
    <location>
        <begin position="1"/>
        <end position="18"/>
    </location>
</feature>
<dbReference type="Proteomes" id="UP000293154">
    <property type="component" value="Chromosome"/>
</dbReference>
<dbReference type="OrthoDB" id="88226at2"/>
<keyword evidence="3" id="KW-1185">Reference proteome</keyword>
<keyword evidence="1" id="KW-0732">Signal</keyword>
<proteinExistence type="predicted"/>
<organism evidence="2 3">
    <name type="scientific">Limnobaculum zhutongyuii</name>
    <dbReference type="NCBI Taxonomy" id="2498113"/>
    <lineage>
        <taxon>Bacteria</taxon>
        <taxon>Pseudomonadati</taxon>
        <taxon>Pseudomonadota</taxon>
        <taxon>Gammaproteobacteria</taxon>
        <taxon>Enterobacterales</taxon>
        <taxon>Budviciaceae</taxon>
        <taxon>Limnobaculum</taxon>
    </lineage>
</organism>
<feature type="chain" id="PRO_5019557278" description="DUF4352 domain-containing protein" evidence="1">
    <location>
        <begin position="19"/>
        <end position="178"/>
    </location>
</feature>
<name>A0A411WL81_9GAMM</name>
<dbReference type="AlphaFoldDB" id="A0A411WL81"/>
<dbReference type="EMBL" id="CP034752">
    <property type="protein sequence ID" value="QBH96897.1"/>
    <property type="molecule type" value="Genomic_DNA"/>
</dbReference>
<dbReference type="RefSeq" id="WP_130591840.1">
    <property type="nucleotide sequence ID" value="NZ_CP034752.1"/>
</dbReference>
<evidence type="ECO:0000313" key="3">
    <source>
        <dbReference type="Proteomes" id="UP000293154"/>
    </source>
</evidence>
<protein>
    <recommendedName>
        <fullName evidence="4">DUF4352 domain-containing protein</fullName>
    </recommendedName>
</protein>
<dbReference type="KEGG" id="prag:EKN56_11100"/>
<accession>A0A411WL81</accession>